<accession>L7FNJ4</accession>
<dbReference type="VEuPathDB" id="AmoebaDB:EIN_240240"/>
<organism evidence="1 2">
    <name type="scientific">Entamoeba invadens IP1</name>
    <dbReference type="NCBI Taxonomy" id="370355"/>
    <lineage>
        <taxon>Eukaryota</taxon>
        <taxon>Amoebozoa</taxon>
        <taxon>Evosea</taxon>
        <taxon>Archamoebae</taxon>
        <taxon>Mastigamoebida</taxon>
        <taxon>Entamoebidae</taxon>
        <taxon>Entamoeba</taxon>
    </lineage>
</organism>
<dbReference type="KEGG" id="eiv:EIN_240240"/>
<dbReference type="AlphaFoldDB" id="L7FNJ4"/>
<evidence type="ECO:0000313" key="2">
    <source>
        <dbReference type="Proteomes" id="UP000014680"/>
    </source>
</evidence>
<name>L7FNJ4_ENTIV</name>
<dbReference type="EMBL" id="KB206213">
    <property type="protein sequence ID" value="ELP94491.1"/>
    <property type="molecule type" value="Genomic_DNA"/>
</dbReference>
<evidence type="ECO:0000313" key="1">
    <source>
        <dbReference type="EMBL" id="ELP94491.1"/>
    </source>
</evidence>
<reference evidence="1 2" key="1">
    <citation type="submission" date="2012-10" db="EMBL/GenBank/DDBJ databases">
        <authorList>
            <person name="Zafar N."/>
            <person name="Inman J."/>
            <person name="Hall N."/>
            <person name="Lorenzi H."/>
            <person name="Caler E."/>
        </authorList>
    </citation>
    <scope>NUCLEOTIDE SEQUENCE [LARGE SCALE GENOMIC DNA]</scope>
    <source>
        <strain evidence="1 2">IP1</strain>
    </source>
</reference>
<keyword evidence="2" id="KW-1185">Reference proteome</keyword>
<sequence>MDPKDVLNEIKEDAKNTANQAVSNVIDKGVDGIVNEGGNLIQMAGEKMGLGEAISKQIKEKATSIAKDKVEEVGITLKETAKNVINGDFDKAKNVIENRVKNEINNVKKNINELKNTDFKNIGGNVVNKAVNYGEEKLREVVNNNQMINNLGKTVGLDTNTVNKISGAANTFLNNKISQVANSVENNIHKTLGTTNLGENNKNRIIKNVNFKQLGQEIAQNKINQVIKNVKKGINKIPITIRH</sequence>
<dbReference type="GeneID" id="14893477"/>
<dbReference type="RefSeq" id="XP_004261262.1">
    <property type="nucleotide sequence ID" value="XM_004261214.1"/>
</dbReference>
<protein>
    <submittedName>
        <fullName evidence="1">Uncharacterized protein</fullName>
    </submittedName>
</protein>
<gene>
    <name evidence="1" type="ORF">EIN_240240</name>
</gene>
<proteinExistence type="predicted"/>
<dbReference type="Proteomes" id="UP000014680">
    <property type="component" value="Unassembled WGS sequence"/>
</dbReference>